<feature type="signal peptide" evidence="5">
    <location>
        <begin position="1"/>
        <end position="24"/>
    </location>
</feature>
<sequence>MWRAGPSGLAAATVALLIPALSHAATAWRSGLAEGASIHAPRQSGRGRLTEYTPEAEADRVLSLPGWGDLDHFSVFAGYITVDEAAGRALFYVYVESERSPEDDPLVLWLNGGPGCSSLGGGFLSELGPFYPKADGVTLQKNPLAWNRVANMLFLESPAFVGFSYSNTSADRVVGDARTARDARLFLLGFIERFPHLRSNDLYLSGESYAGHYVPGLALEIVRANAKAADRNGVLDLQGFLVGNAWTDTAIDNEGAVDFWWAHALISDETNQGLKETCDFSKIGPLKQAGQSETANDCDDFIDAAMRELTGINIYEIYADLCLPESALAMVHAFSDAMKPAGALGLSARALTARYRTTRAGALESEEPEYDPCIDYEVGTYLNLPEVQKALHANQTVKLPHKWSDCSREIEYNMDDLLSSMLPVYKELLENAGLRILVFSGDVDGIVPVVGSRRWTAGLGLTTTRPWQPWLSATQQVGGYIVEYEGLSFATVRNAGHMVPYVQPERMYHLFSAFLAGGRP</sequence>
<dbReference type="Gene3D" id="3.40.50.11320">
    <property type="match status" value="1"/>
</dbReference>
<dbReference type="InterPro" id="IPR001563">
    <property type="entry name" value="Peptidase_S10"/>
</dbReference>
<dbReference type="InterPro" id="IPR033124">
    <property type="entry name" value="Ser_caboxypep_his_AS"/>
</dbReference>
<evidence type="ECO:0000256" key="2">
    <source>
        <dbReference type="ARBA" id="ARBA00022729"/>
    </source>
</evidence>
<dbReference type="Gene3D" id="6.10.250.940">
    <property type="match status" value="1"/>
</dbReference>
<dbReference type="FunFam" id="3.40.50.11320:FF:000002">
    <property type="entry name" value="Carboxypeptidase"/>
    <property type="match status" value="1"/>
</dbReference>
<keyword evidence="3" id="KW-1015">Disulfide bond</keyword>
<dbReference type="SUPFAM" id="SSF53474">
    <property type="entry name" value="alpha/beta-Hydrolases"/>
    <property type="match status" value="1"/>
</dbReference>
<dbReference type="PANTHER" id="PTHR11802:SF201">
    <property type="entry name" value="CARBOXYPEPTIDASE"/>
    <property type="match status" value="1"/>
</dbReference>
<dbReference type="GO" id="GO:0004185">
    <property type="term" value="F:serine-type carboxypeptidase activity"/>
    <property type="evidence" value="ECO:0007669"/>
    <property type="project" value="UniProtKB-UniRule"/>
</dbReference>
<dbReference type="EC" id="3.4.16.-" evidence="5"/>
<dbReference type="EMBL" id="HBEC01011367">
    <property type="protein sequence ID" value="CAD8285162.1"/>
    <property type="molecule type" value="Transcribed_RNA"/>
</dbReference>
<dbReference type="Gene3D" id="3.40.50.1820">
    <property type="entry name" value="alpha/beta hydrolase"/>
    <property type="match status" value="1"/>
</dbReference>
<dbReference type="Pfam" id="PF00450">
    <property type="entry name" value="Peptidase_S10"/>
    <property type="match status" value="1"/>
</dbReference>
<keyword evidence="4" id="KW-0325">Glycoprotein</keyword>
<dbReference type="PROSITE" id="PS00560">
    <property type="entry name" value="CARBOXYPEPT_SER_HIS"/>
    <property type="match status" value="1"/>
</dbReference>
<dbReference type="InterPro" id="IPR018202">
    <property type="entry name" value="Ser_caboxypep_ser_AS"/>
</dbReference>
<proteinExistence type="inferred from homology"/>
<dbReference type="AlphaFoldDB" id="A0A7R9YTY5"/>
<keyword evidence="5" id="KW-0378">Hydrolase</keyword>
<feature type="chain" id="PRO_5031606158" description="Carboxypeptidase" evidence="5">
    <location>
        <begin position="25"/>
        <end position="520"/>
    </location>
</feature>
<keyword evidence="5" id="KW-0645">Protease</keyword>
<accession>A0A7R9YTY5</accession>
<evidence type="ECO:0000256" key="3">
    <source>
        <dbReference type="ARBA" id="ARBA00023157"/>
    </source>
</evidence>
<gene>
    <name evidence="6" type="ORF">CEUR00632_LOCUS5200</name>
</gene>
<protein>
    <recommendedName>
        <fullName evidence="5">Carboxypeptidase</fullName>
        <ecNumber evidence="5">3.4.16.-</ecNumber>
    </recommendedName>
</protein>
<comment type="similarity">
    <text evidence="1 5">Belongs to the peptidase S10 family.</text>
</comment>
<evidence type="ECO:0000256" key="4">
    <source>
        <dbReference type="ARBA" id="ARBA00023180"/>
    </source>
</evidence>
<evidence type="ECO:0000256" key="5">
    <source>
        <dbReference type="RuleBase" id="RU361156"/>
    </source>
</evidence>
<dbReference type="FunFam" id="3.40.50.1820:FF:000211">
    <property type="entry name" value="Carboxypeptidase"/>
    <property type="match status" value="1"/>
</dbReference>
<keyword evidence="5" id="KW-0121">Carboxypeptidase</keyword>
<evidence type="ECO:0000313" key="6">
    <source>
        <dbReference type="EMBL" id="CAD8285162.1"/>
    </source>
</evidence>
<evidence type="ECO:0000256" key="1">
    <source>
        <dbReference type="ARBA" id="ARBA00009431"/>
    </source>
</evidence>
<name>A0A7R9YTY5_9CHLO</name>
<dbReference type="InterPro" id="IPR029058">
    <property type="entry name" value="AB_hydrolase_fold"/>
</dbReference>
<keyword evidence="2 5" id="KW-0732">Signal</keyword>
<dbReference type="PROSITE" id="PS00131">
    <property type="entry name" value="CARBOXYPEPT_SER_SER"/>
    <property type="match status" value="1"/>
</dbReference>
<dbReference type="GO" id="GO:0006508">
    <property type="term" value="P:proteolysis"/>
    <property type="evidence" value="ECO:0007669"/>
    <property type="project" value="UniProtKB-KW"/>
</dbReference>
<organism evidence="6">
    <name type="scientific">Chlamydomonas euryale</name>
    <dbReference type="NCBI Taxonomy" id="1486919"/>
    <lineage>
        <taxon>Eukaryota</taxon>
        <taxon>Viridiplantae</taxon>
        <taxon>Chlorophyta</taxon>
        <taxon>core chlorophytes</taxon>
        <taxon>Chlorophyceae</taxon>
        <taxon>CS clade</taxon>
        <taxon>Chlamydomonadales</taxon>
        <taxon>Chlamydomonadaceae</taxon>
        <taxon>Chlamydomonas</taxon>
    </lineage>
</organism>
<dbReference type="PANTHER" id="PTHR11802">
    <property type="entry name" value="SERINE PROTEASE FAMILY S10 SERINE CARBOXYPEPTIDASE"/>
    <property type="match status" value="1"/>
</dbReference>
<dbReference type="PRINTS" id="PR00724">
    <property type="entry name" value="CRBOXYPTASEC"/>
</dbReference>
<reference evidence="6" key="1">
    <citation type="submission" date="2021-01" db="EMBL/GenBank/DDBJ databases">
        <authorList>
            <person name="Corre E."/>
            <person name="Pelletier E."/>
            <person name="Niang G."/>
            <person name="Scheremetjew M."/>
            <person name="Finn R."/>
            <person name="Kale V."/>
            <person name="Holt S."/>
            <person name="Cochrane G."/>
            <person name="Meng A."/>
            <person name="Brown T."/>
            <person name="Cohen L."/>
        </authorList>
    </citation>
    <scope>NUCLEOTIDE SEQUENCE</scope>
    <source>
        <strain evidence="6">CCMP219</strain>
    </source>
</reference>